<accession>D2MMJ7</accession>
<sequence>MKKIVQVLFVLVISIGLLGCKGNTAKPKPKSEKESVQETAENFLNSFEKGDYVTCRKFMTQKAGKAIDNLDKELNIDKLSKDFFTITEDQKNQLKKILRQLFDKMVKSYKINKIEKNNDTYVVDVSINGISQIGSVLKTFQKKFISHQTEFLKIWKEKGEVEAKKAMGTAFVKYLQETVDSIESTSTYKDFSTKLSLKKVDDKWLISEFLESKK</sequence>
<gene>
    <name evidence="1" type="ORF">HMPREF9013_0977</name>
</gene>
<organism evidence="1 2">
    <name type="scientific">Bulleidia extructa W1219</name>
    <dbReference type="NCBI Taxonomy" id="679192"/>
    <lineage>
        <taxon>Bacteria</taxon>
        <taxon>Bacillati</taxon>
        <taxon>Bacillota</taxon>
        <taxon>Erysipelotrichia</taxon>
        <taxon>Erysipelotrichales</taxon>
        <taxon>Erysipelotrichaceae</taxon>
        <taxon>Bulleidia</taxon>
    </lineage>
</organism>
<name>D2MMJ7_9FIRM</name>
<evidence type="ECO:0000313" key="2">
    <source>
        <dbReference type="Proteomes" id="UP000005017"/>
    </source>
</evidence>
<dbReference type="PROSITE" id="PS51257">
    <property type="entry name" value="PROKAR_LIPOPROTEIN"/>
    <property type="match status" value="1"/>
</dbReference>
<reference evidence="2" key="1">
    <citation type="submission" date="2009-12" db="EMBL/GenBank/DDBJ databases">
        <title>Sequence of Clostridiales genomosp. BVAB3 str. UPII9-5.</title>
        <authorList>
            <person name="Madupu R."/>
            <person name="Durkin A.S."/>
            <person name="Torralba M."/>
            <person name="Methe B."/>
            <person name="Sutton G.G."/>
            <person name="Strausberg R.L."/>
            <person name="Nelson K.E."/>
        </authorList>
    </citation>
    <scope>NUCLEOTIDE SEQUENCE [LARGE SCALE GENOMIC DNA]</scope>
    <source>
        <strain evidence="2">W1219</strain>
    </source>
</reference>
<evidence type="ECO:0008006" key="3">
    <source>
        <dbReference type="Google" id="ProtNLM"/>
    </source>
</evidence>
<keyword evidence="2" id="KW-1185">Reference proteome</keyword>
<evidence type="ECO:0000313" key="1">
    <source>
        <dbReference type="EMBL" id="EFC06273.1"/>
    </source>
</evidence>
<protein>
    <recommendedName>
        <fullName evidence="3">DUF5105 domain-containing protein</fullName>
    </recommendedName>
</protein>
<dbReference type="EMBL" id="ADFR01000002">
    <property type="protein sequence ID" value="EFC06273.1"/>
    <property type="molecule type" value="Genomic_DNA"/>
</dbReference>
<dbReference type="Proteomes" id="UP000005017">
    <property type="component" value="Unassembled WGS sequence"/>
</dbReference>
<comment type="caution">
    <text evidence="1">The sequence shown here is derived from an EMBL/GenBank/DDBJ whole genome shotgun (WGS) entry which is preliminary data.</text>
</comment>
<dbReference type="AlphaFoldDB" id="D2MMJ7"/>
<proteinExistence type="predicted"/>